<dbReference type="SUPFAM" id="SSF52980">
    <property type="entry name" value="Restriction endonuclease-like"/>
    <property type="match status" value="1"/>
</dbReference>
<name>A0A212L0W8_9BACT</name>
<reference evidence="3" key="1">
    <citation type="submission" date="2016-08" db="EMBL/GenBank/DDBJ databases">
        <authorList>
            <person name="Seilhamer J.J."/>
        </authorList>
    </citation>
    <scope>NUCLEOTIDE SEQUENCE</scope>
    <source>
        <strain evidence="3">86-1</strain>
    </source>
</reference>
<dbReference type="Gene3D" id="3.40.1350.10">
    <property type="match status" value="1"/>
</dbReference>
<dbReference type="EMBL" id="FMJC01000001">
    <property type="protein sequence ID" value="SCM71137.1"/>
    <property type="molecule type" value="Genomic_DNA"/>
</dbReference>
<evidence type="ECO:0000256" key="1">
    <source>
        <dbReference type="ARBA" id="ARBA00006738"/>
    </source>
</evidence>
<accession>A0A212L0W8</accession>
<organism evidence="3">
    <name type="scientific">uncultured Desulfovibrio sp</name>
    <dbReference type="NCBI Taxonomy" id="167968"/>
    <lineage>
        <taxon>Bacteria</taxon>
        <taxon>Pseudomonadati</taxon>
        <taxon>Thermodesulfobacteriota</taxon>
        <taxon>Desulfovibrionia</taxon>
        <taxon>Desulfovibrionales</taxon>
        <taxon>Desulfovibrionaceae</taxon>
        <taxon>Desulfovibrio</taxon>
        <taxon>environmental samples</taxon>
    </lineage>
</organism>
<dbReference type="CDD" id="cd20736">
    <property type="entry name" value="PoNe_Nuclease"/>
    <property type="match status" value="1"/>
</dbReference>
<proteinExistence type="inferred from homology"/>
<dbReference type="HAMAP" id="MF_00048">
    <property type="entry name" value="UPF0102"/>
    <property type="match status" value="1"/>
</dbReference>
<dbReference type="Pfam" id="PF02021">
    <property type="entry name" value="UPF0102"/>
    <property type="match status" value="1"/>
</dbReference>
<dbReference type="NCBIfam" id="NF011273">
    <property type="entry name" value="PRK14680.1"/>
    <property type="match status" value="1"/>
</dbReference>
<dbReference type="InterPro" id="IPR003509">
    <property type="entry name" value="UPF0102_YraN-like"/>
</dbReference>
<evidence type="ECO:0000256" key="2">
    <source>
        <dbReference type="HAMAP-Rule" id="MF_00048"/>
    </source>
</evidence>
<dbReference type="GO" id="GO:0003676">
    <property type="term" value="F:nucleic acid binding"/>
    <property type="evidence" value="ECO:0007669"/>
    <property type="project" value="InterPro"/>
</dbReference>
<dbReference type="PANTHER" id="PTHR34039:SF1">
    <property type="entry name" value="UPF0102 PROTEIN YRAN"/>
    <property type="match status" value="1"/>
</dbReference>
<dbReference type="RefSeq" id="WP_332068184.1">
    <property type="nucleotide sequence ID" value="NZ_LT608333.1"/>
</dbReference>
<dbReference type="InterPro" id="IPR011335">
    <property type="entry name" value="Restrct_endonuc-II-like"/>
</dbReference>
<dbReference type="InterPro" id="IPR011856">
    <property type="entry name" value="tRNA_endonuc-like_dom_sf"/>
</dbReference>
<dbReference type="AlphaFoldDB" id="A0A212L0W8"/>
<dbReference type="PANTHER" id="PTHR34039">
    <property type="entry name" value="UPF0102 PROTEIN YRAN"/>
    <property type="match status" value="1"/>
</dbReference>
<sequence length="168" mass="18701">MNLRRLLPGLFDKMARKKHSAPEDGQSKDAGKKTGTAAHLLLGKEGEEAATALLARKGYAILDRNWRKARLELDIVCRDGDTIVFVEVKTRGSDSHGGPVHALDIAKQRTLCRAARAWLAAHKAWEQPCRFDVICALRNGSTLHLEHFCHAFDCPPALDSSHTSWQPW</sequence>
<protein>
    <recommendedName>
        <fullName evidence="2">UPF0102 protein KL86DES1_10887</fullName>
    </recommendedName>
</protein>
<evidence type="ECO:0000313" key="3">
    <source>
        <dbReference type="EMBL" id="SCM71137.1"/>
    </source>
</evidence>
<dbReference type="NCBIfam" id="NF009150">
    <property type="entry name" value="PRK12497.1-3"/>
    <property type="match status" value="1"/>
</dbReference>
<gene>
    <name evidence="3" type="ORF">KL86DES1_10887</name>
</gene>
<dbReference type="NCBIfam" id="TIGR00252">
    <property type="entry name" value="YraN family protein"/>
    <property type="match status" value="1"/>
</dbReference>
<comment type="similarity">
    <text evidence="1 2">Belongs to the UPF0102 family.</text>
</comment>